<evidence type="ECO:0000313" key="4">
    <source>
        <dbReference type="Proteomes" id="UP000320735"/>
    </source>
</evidence>
<protein>
    <recommendedName>
        <fullName evidence="2">N,N-dimethylformamidase beta subunit-like C-terminal domain-containing protein</fullName>
    </recommendedName>
</protein>
<sequence length="510" mass="57130" precursor="true">MRQLMSSMLIVSCLFAGLLTTLPASAQETPEAASRRSLIVEENKLPGATDWQLTRVRPDNQGHRTPWIEGYCTRQSVKAGESIEIMVSSDPPQPFKIEVFRMGYYSGRGARLMTTLGPFEGQTQPVPAPGEKNLHECRWAATTQLTIPDDWLSGVYLGRLTTLPPEADRPYWQSYVVFVVRDDRPADILFQCSDNTWQAYNQWPSNYSIYTHPKGVQGPWADVSFDRPYGREAQYNGVVNDPLTFGSGEFLPLEFPLAYWLEKHGYDVTYCCNSDMLTPEHGLKCKSFISVGHDEYWDIRQFRSVEKMRDSGVDLLFLSGNSICWVTPFRASSDGRENRIIFRGGPYGAKNDYALLRERLHGPFPEHGPDEGLLMGARNVEPVNGGGDWTITKPEHWIFAGTNVKAGDRIPGLIGWEYHGAPAKIPGLEIVAAGTAFQGGENPQQWTATIYPGPKDNFVFNAATIFWAQGLSSPPGHTLPWSHFSRPHGPDPRVQQITHNLLQRAIDGKQ</sequence>
<dbReference type="EMBL" id="SJPP01000003">
    <property type="protein sequence ID" value="TWU07202.1"/>
    <property type="molecule type" value="Genomic_DNA"/>
</dbReference>
<evidence type="ECO:0000259" key="2">
    <source>
        <dbReference type="Pfam" id="PF20254"/>
    </source>
</evidence>
<comment type="caution">
    <text evidence="3">The sequence shown here is derived from an EMBL/GenBank/DDBJ whole genome shotgun (WGS) entry which is preliminary data.</text>
</comment>
<evidence type="ECO:0000313" key="3">
    <source>
        <dbReference type="EMBL" id="TWU07202.1"/>
    </source>
</evidence>
<name>A0A5C6B6M6_9PLAN</name>
<organism evidence="3 4">
    <name type="scientific">Symmachiella macrocystis</name>
    <dbReference type="NCBI Taxonomy" id="2527985"/>
    <lineage>
        <taxon>Bacteria</taxon>
        <taxon>Pseudomonadati</taxon>
        <taxon>Planctomycetota</taxon>
        <taxon>Planctomycetia</taxon>
        <taxon>Planctomycetales</taxon>
        <taxon>Planctomycetaceae</taxon>
        <taxon>Symmachiella</taxon>
    </lineage>
</organism>
<evidence type="ECO:0000256" key="1">
    <source>
        <dbReference type="SAM" id="SignalP"/>
    </source>
</evidence>
<accession>A0A5C6B6M6</accession>
<reference evidence="3 4" key="1">
    <citation type="submission" date="2019-02" db="EMBL/GenBank/DDBJ databases">
        <title>Deep-cultivation of Planctomycetes and their phenomic and genomic characterization uncovers novel biology.</title>
        <authorList>
            <person name="Wiegand S."/>
            <person name="Jogler M."/>
            <person name="Boedeker C."/>
            <person name="Pinto D."/>
            <person name="Vollmers J."/>
            <person name="Rivas-Marin E."/>
            <person name="Kohn T."/>
            <person name="Peeters S.H."/>
            <person name="Heuer A."/>
            <person name="Rast P."/>
            <person name="Oberbeckmann S."/>
            <person name="Bunk B."/>
            <person name="Jeske O."/>
            <person name="Meyerdierks A."/>
            <person name="Storesund J.E."/>
            <person name="Kallscheuer N."/>
            <person name="Luecker S."/>
            <person name="Lage O.M."/>
            <person name="Pohl T."/>
            <person name="Merkel B.J."/>
            <person name="Hornburger P."/>
            <person name="Mueller R.-W."/>
            <person name="Bruemmer F."/>
            <person name="Labrenz M."/>
            <person name="Spormann A.M."/>
            <person name="Op Den Camp H."/>
            <person name="Overmann J."/>
            <person name="Amann R."/>
            <person name="Jetten M.S.M."/>
            <person name="Mascher T."/>
            <person name="Medema M.H."/>
            <person name="Devos D.P."/>
            <person name="Kaster A.-K."/>
            <person name="Ovreas L."/>
            <person name="Rohde M."/>
            <person name="Galperin M.Y."/>
            <person name="Jogler C."/>
        </authorList>
    </citation>
    <scope>NUCLEOTIDE SEQUENCE [LARGE SCALE GENOMIC DNA]</scope>
    <source>
        <strain evidence="3 4">CA54</strain>
    </source>
</reference>
<dbReference type="Pfam" id="PF20254">
    <property type="entry name" value="DMFA2_C"/>
    <property type="match status" value="1"/>
</dbReference>
<feature type="chain" id="PRO_5022734344" description="N,N-dimethylformamidase beta subunit-like C-terminal domain-containing protein" evidence="1">
    <location>
        <begin position="27"/>
        <end position="510"/>
    </location>
</feature>
<dbReference type="Proteomes" id="UP000320735">
    <property type="component" value="Unassembled WGS sequence"/>
</dbReference>
<keyword evidence="1" id="KW-0732">Signal</keyword>
<dbReference type="InterPro" id="IPR046540">
    <property type="entry name" value="DMFA2_C"/>
</dbReference>
<dbReference type="AlphaFoldDB" id="A0A5C6B6M6"/>
<feature type="signal peptide" evidence="1">
    <location>
        <begin position="1"/>
        <end position="26"/>
    </location>
</feature>
<feature type="domain" description="N,N-dimethylformamidase beta subunit-like C-terminal" evidence="2">
    <location>
        <begin position="97"/>
        <end position="472"/>
    </location>
</feature>
<proteinExistence type="predicted"/>
<dbReference type="RefSeq" id="WP_231963205.1">
    <property type="nucleotide sequence ID" value="NZ_SJPP01000003.1"/>
</dbReference>
<keyword evidence="4" id="KW-1185">Reference proteome</keyword>
<gene>
    <name evidence="3" type="ORF">CA54_56070</name>
</gene>